<dbReference type="InterPro" id="IPR008271">
    <property type="entry name" value="Ser/Thr_kinase_AS"/>
</dbReference>
<feature type="compositionally biased region" description="Low complexity" evidence="10">
    <location>
        <begin position="1816"/>
        <end position="1827"/>
    </location>
</feature>
<protein>
    <submittedName>
        <fullName evidence="15">CK1/CK1/CK1-D protein kinase</fullName>
    </submittedName>
</protein>
<dbReference type="PROSITE" id="PS51360">
    <property type="entry name" value="PLUS3"/>
    <property type="match status" value="1"/>
</dbReference>
<dbReference type="SUPFAM" id="SSF159042">
    <property type="entry name" value="Plus3-like"/>
    <property type="match status" value="1"/>
</dbReference>
<evidence type="ECO:0000256" key="8">
    <source>
        <dbReference type="ARBA" id="ARBA00038046"/>
    </source>
</evidence>
<dbReference type="GO" id="GO:0004672">
    <property type="term" value="F:protein kinase activity"/>
    <property type="evidence" value="ECO:0007669"/>
    <property type="project" value="InterPro"/>
</dbReference>
<feature type="domain" description="SSD" evidence="13">
    <location>
        <begin position="746"/>
        <end position="909"/>
    </location>
</feature>
<dbReference type="Proteomes" id="UP000054408">
    <property type="component" value="Unassembled WGS sequence"/>
</dbReference>
<feature type="region of interest" description="Disordered" evidence="10">
    <location>
        <begin position="1771"/>
        <end position="1855"/>
    </location>
</feature>
<feature type="domain" description="SSD" evidence="13">
    <location>
        <begin position="1323"/>
        <end position="1448"/>
    </location>
</feature>
<dbReference type="GO" id="GO:0005524">
    <property type="term" value="F:ATP binding"/>
    <property type="evidence" value="ECO:0007669"/>
    <property type="project" value="UniProtKB-UniRule"/>
</dbReference>
<dbReference type="EMBL" id="GL349456">
    <property type="protein sequence ID" value="KNC49510.1"/>
    <property type="molecule type" value="Genomic_DNA"/>
</dbReference>
<keyword evidence="3 9" id="KW-0547">Nucleotide-binding</keyword>
<evidence type="ECO:0000259" key="13">
    <source>
        <dbReference type="PROSITE" id="PS50156"/>
    </source>
</evidence>
<organism evidence="15 16">
    <name type="scientific">Thecamonas trahens ATCC 50062</name>
    <dbReference type="NCBI Taxonomy" id="461836"/>
    <lineage>
        <taxon>Eukaryota</taxon>
        <taxon>Apusozoa</taxon>
        <taxon>Apusomonadida</taxon>
        <taxon>Apusomonadidae</taxon>
        <taxon>Thecamonas</taxon>
    </lineage>
</organism>
<feature type="compositionally biased region" description="Basic and acidic residues" evidence="10">
    <location>
        <begin position="211"/>
        <end position="221"/>
    </location>
</feature>
<feature type="domain" description="Plus3" evidence="14">
    <location>
        <begin position="311"/>
        <end position="446"/>
    </location>
</feature>
<comment type="subcellular location">
    <subcellularLocation>
        <location evidence="1">Membrane</location>
        <topology evidence="1">Multi-pass membrane protein</topology>
    </subcellularLocation>
</comment>
<evidence type="ECO:0000256" key="7">
    <source>
        <dbReference type="ARBA" id="ARBA00023180"/>
    </source>
</evidence>
<dbReference type="Pfam" id="PF00069">
    <property type="entry name" value="Pkinase"/>
    <property type="match status" value="1"/>
</dbReference>
<feature type="transmembrane region" description="Helical" evidence="11">
    <location>
        <begin position="777"/>
        <end position="798"/>
    </location>
</feature>
<dbReference type="InterPro" id="IPR052081">
    <property type="entry name" value="Dispatched_Hh_regulator"/>
</dbReference>
<dbReference type="STRING" id="461836.A0A0L0DB83"/>
<feature type="transmembrane region" description="Helical" evidence="11">
    <location>
        <begin position="1323"/>
        <end position="1345"/>
    </location>
</feature>
<dbReference type="Pfam" id="PF12349">
    <property type="entry name" value="Sterol-sensing"/>
    <property type="match status" value="1"/>
</dbReference>
<accession>A0A0L0DB83</accession>
<keyword evidence="6 11" id="KW-0472">Membrane</keyword>
<feature type="transmembrane region" description="Helical" evidence="11">
    <location>
        <begin position="1351"/>
        <end position="1373"/>
    </location>
</feature>
<dbReference type="GeneID" id="25564929"/>
<evidence type="ECO:0000256" key="6">
    <source>
        <dbReference type="ARBA" id="ARBA00023136"/>
    </source>
</evidence>
<feature type="transmembrane region" description="Helical" evidence="11">
    <location>
        <begin position="810"/>
        <end position="834"/>
    </location>
</feature>
<evidence type="ECO:0000256" key="4">
    <source>
        <dbReference type="ARBA" id="ARBA00022840"/>
    </source>
</evidence>
<keyword evidence="15" id="KW-0418">Kinase</keyword>
<feature type="compositionally biased region" description="Low complexity" evidence="10">
    <location>
        <begin position="167"/>
        <end position="180"/>
    </location>
</feature>
<comment type="similarity">
    <text evidence="8">Belongs to the dispatched family.</text>
</comment>
<dbReference type="Gene3D" id="1.20.1640.10">
    <property type="entry name" value="Multidrug efflux transporter AcrB transmembrane domain"/>
    <property type="match status" value="2"/>
</dbReference>
<evidence type="ECO:0000256" key="5">
    <source>
        <dbReference type="ARBA" id="ARBA00022989"/>
    </source>
</evidence>
<dbReference type="InterPro" id="IPR000731">
    <property type="entry name" value="SSD"/>
</dbReference>
<dbReference type="RefSeq" id="XP_013757627.1">
    <property type="nucleotide sequence ID" value="XM_013902173.1"/>
</dbReference>
<dbReference type="InterPro" id="IPR017441">
    <property type="entry name" value="Protein_kinase_ATP_BS"/>
</dbReference>
<dbReference type="OrthoDB" id="5800476at2759"/>
<dbReference type="PROSITE" id="PS50156">
    <property type="entry name" value="SSD"/>
    <property type="match status" value="2"/>
</dbReference>
<keyword evidence="2 11" id="KW-0812">Transmembrane</keyword>
<dbReference type="eggNOG" id="KOG2402">
    <property type="taxonomic scope" value="Eukaryota"/>
</dbReference>
<name>A0A0L0DB83_THETB</name>
<evidence type="ECO:0000256" key="9">
    <source>
        <dbReference type="PROSITE-ProRule" id="PRU10141"/>
    </source>
</evidence>
<dbReference type="GO" id="GO:0003677">
    <property type="term" value="F:DNA binding"/>
    <property type="evidence" value="ECO:0007669"/>
    <property type="project" value="InterPro"/>
</dbReference>
<evidence type="ECO:0000259" key="12">
    <source>
        <dbReference type="PROSITE" id="PS50011"/>
    </source>
</evidence>
<feature type="transmembrane region" description="Helical" evidence="11">
    <location>
        <begin position="855"/>
        <end position="872"/>
    </location>
</feature>
<feature type="compositionally biased region" description="Polar residues" evidence="10">
    <location>
        <begin position="1837"/>
        <end position="1855"/>
    </location>
</feature>
<dbReference type="InterPro" id="IPR053958">
    <property type="entry name" value="HMGCR/SNAP/NPC1-like_SSD"/>
</dbReference>
<evidence type="ECO:0000256" key="1">
    <source>
        <dbReference type="ARBA" id="ARBA00004141"/>
    </source>
</evidence>
<dbReference type="CDD" id="cd14125">
    <property type="entry name" value="STKc_CK1_delta_epsilon"/>
    <property type="match status" value="1"/>
</dbReference>
<feature type="compositionally biased region" description="Basic residues" evidence="10">
    <location>
        <begin position="19"/>
        <end position="28"/>
    </location>
</feature>
<keyword evidence="16" id="KW-1185">Reference proteome</keyword>
<reference evidence="15 16" key="1">
    <citation type="submission" date="2010-05" db="EMBL/GenBank/DDBJ databases">
        <title>The Genome Sequence of Thecamonas trahens ATCC 50062.</title>
        <authorList>
            <consortium name="The Broad Institute Genome Sequencing Platform"/>
            <person name="Russ C."/>
            <person name="Cuomo C."/>
            <person name="Shea T."/>
            <person name="Young S.K."/>
            <person name="Zeng Q."/>
            <person name="Koehrsen M."/>
            <person name="Haas B."/>
            <person name="Borodovsky M."/>
            <person name="Guigo R."/>
            <person name="Alvarado L."/>
            <person name="Berlin A."/>
            <person name="Bochicchio J."/>
            <person name="Borenstein D."/>
            <person name="Chapman S."/>
            <person name="Chen Z."/>
            <person name="Freedman E."/>
            <person name="Gellesch M."/>
            <person name="Goldberg J."/>
            <person name="Griggs A."/>
            <person name="Gujja S."/>
            <person name="Heilman E."/>
            <person name="Heiman D."/>
            <person name="Hepburn T."/>
            <person name="Howarth C."/>
            <person name="Jen D."/>
            <person name="Larson L."/>
            <person name="Mehta T."/>
            <person name="Park D."/>
            <person name="Pearson M."/>
            <person name="Roberts A."/>
            <person name="Saif S."/>
            <person name="Shenoy N."/>
            <person name="Sisk P."/>
            <person name="Stolte C."/>
            <person name="Sykes S."/>
            <person name="Thomson T."/>
            <person name="Walk T."/>
            <person name="White J."/>
            <person name="Yandava C."/>
            <person name="Burger G."/>
            <person name="Gray M.W."/>
            <person name="Holland P.W.H."/>
            <person name="King N."/>
            <person name="Lang F.B.F."/>
            <person name="Roger A.J."/>
            <person name="Ruiz-Trillo I."/>
            <person name="Lander E."/>
            <person name="Nusbaum C."/>
        </authorList>
    </citation>
    <scope>NUCLEOTIDE SEQUENCE [LARGE SCALE GENOMIC DNA]</scope>
    <source>
        <strain evidence="15 16">ATCC 50062</strain>
    </source>
</reference>
<feature type="transmembrane region" description="Helical" evidence="11">
    <location>
        <begin position="884"/>
        <end position="907"/>
    </location>
</feature>
<dbReference type="Pfam" id="PF03126">
    <property type="entry name" value="Plus-3"/>
    <property type="match status" value="1"/>
</dbReference>
<feature type="region of interest" description="Disordered" evidence="10">
    <location>
        <begin position="1104"/>
        <end position="1124"/>
    </location>
</feature>
<dbReference type="GO" id="GO:0016020">
    <property type="term" value="C:membrane"/>
    <property type="evidence" value="ECO:0007669"/>
    <property type="project" value="UniProtKB-SubCell"/>
</dbReference>
<feature type="transmembrane region" description="Helical" evidence="11">
    <location>
        <begin position="751"/>
        <end position="770"/>
    </location>
</feature>
<dbReference type="InterPro" id="IPR011009">
    <property type="entry name" value="Kinase-like_dom_sf"/>
</dbReference>
<dbReference type="SUPFAM" id="SSF56112">
    <property type="entry name" value="Protein kinase-like (PK-like)"/>
    <property type="match status" value="1"/>
</dbReference>
<feature type="region of interest" description="Disordered" evidence="10">
    <location>
        <begin position="167"/>
        <end position="253"/>
    </location>
</feature>
<keyword evidence="7" id="KW-0325">Glycoprotein</keyword>
<dbReference type="PANTHER" id="PTHR45951">
    <property type="entry name" value="PROTEIN DISPATCHED-RELATED"/>
    <property type="match status" value="1"/>
</dbReference>
<evidence type="ECO:0000256" key="2">
    <source>
        <dbReference type="ARBA" id="ARBA00022692"/>
    </source>
</evidence>
<dbReference type="FunFam" id="1.10.510.10:FF:000596">
    <property type="entry name" value="CK1 family protein kinase"/>
    <property type="match status" value="1"/>
</dbReference>
<feature type="transmembrane region" description="Helical" evidence="11">
    <location>
        <begin position="1427"/>
        <end position="1449"/>
    </location>
</feature>
<dbReference type="GO" id="GO:0022857">
    <property type="term" value="F:transmembrane transporter activity"/>
    <property type="evidence" value="ECO:0007669"/>
    <property type="project" value="TreeGrafter"/>
</dbReference>
<feature type="transmembrane region" description="Helical" evidence="11">
    <location>
        <begin position="1394"/>
        <end position="1421"/>
    </location>
</feature>
<evidence type="ECO:0000313" key="15">
    <source>
        <dbReference type="EMBL" id="KNC49510.1"/>
    </source>
</evidence>
<dbReference type="SUPFAM" id="SSF82866">
    <property type="entry name" value="Multidrug efflux transporter AcrB transmembrane domain"/>
    <property type="match status" value="2"/>
</dbReference>
<dbReference type="InterPro" id="IPR004343">
    <property type="entry name" value="Plus-3_dom"/>
</dbReference>
<feature type="compositionally biased region" description="Acidic residues" evidence="10">
    <location>
        <begin position="222"/>
        <end position="250"/>
    </location>
</feature>
<feature type="compositionally biased region" description="Acidic residues" evidence="10">
    <location>
        <begin position="65"/>
        <end position="99"/>
    </location>
</feature>
<dbReference type="Gene3D" id="1.10.510.10">
    <property type="entry name" value="Transferase(Phosphotransferase) domain 1"/>
    <property type="match status" value="1"/>
</dbReference>
<evidence type="ECO:0000313" key="16">
    <source>
        <dbReference type="Proteomes" id="UP000054408"/>
    </source>
</evidence>
<evidence type="ECO:0000256" key="3">
    <source>
        <dbReference type="ARBA" id="ARBA00022741"/>
    </source>
</evidence>
<keyword evidence="4 9" id="KW-0067">ATP-binding</keyword>
<feature type="transmembrane region" description="Helical" evidence="11">
    <location>
        <begin position="1295"/>
        <end position="1316"/>
    </location>
</feature>
<keyword evidence="15" id="KW-0808">Transferase</keyword>
<dbReference type="PROSITE" id="PS50011">
    <property type="entry name" value="PROTEIN_KINASE_DOM"/>
    <property type="match status" value="1"/>
</dbReference>
<dbReference type="PROSITE" id="PS00107">
    <property type="entry name" value="PROTEIN_KINASE_ATP"/>
    <property type="match status" value="1"/>
</dbReference>
<dbReference type="PANTHER" id="PTHR45951:SF7">
    <property type="entry name" value="SSD DOMAIN-CONTAINING PROTEIN"/>
    <property type="match status" value="1"/>
</dbReference>
<dbReference type="eggNOG" id="KOG1164">
    <property type="taxonomic scope" value="Eukaryota"/>
</dbReference>
<evidence type="ECO:0000259" key="14">
    <source>
        <dbReference type="PROSITE" id="PS51360"/>
    </source>
</evidence>
<dbReference type="InterPro" id="IPR000719">
    <property type="entry name" value="Prot_kinase_dom"/>
</dbReference>
<evidence type="ECO:0000256" key="10">
    <source>
        <dbReference type="SAM" id="MobiDB-lite"/>
    </source>
</evidence>
<sequence length="1855" mass="203135">MSNLKRDLEDPTDNPSETKRKKALHPAKQRILAATTMGGADESGSGAGTGAASADEDGAHIAAAVDDDDDDDDADVEDLFGSDDEMDLGGDDDDDEDDNGGGGLDDGPPQPPNDGFDGELYGDAADRAQLAAMSELQREEIIAERRERRAQQQRLYEGRLRKWQAAQAAKAAAARAAGDAGASGEGAIGSGSRLSRKERMDALAAQKRAKERAARKARLDIGGDDDDDGDYEVDDVSDVDDDDGDPDYDESGYAGRRAMDIEADLASRREAERVEASRWLNEGDYDPRSGVRMQTAWEKTFEAPDDPRGFPAGRADCESVRLKRSHLEKWLFEPFFADAVVGAYVRLMVASSGSAPGYKMYEVVGVTDGTDTSVAEYSLGHYTTRRQLLLRTSRGDKPRSMAFVSNQPFTESEFGFWASEQSRSNNLFPVVFDIRMKRNALNAAANYIHSDAEIAAMTIAKRNAGINRPMGIEKAQLLLEADEAKEHGDIARHNELQVRIKELGEAKLKKYQDRKRNQAHISAINNAAREANFQALKLRKRLNEQNAAANSKKLNPFARQDTVPSVMWRVSQTAEGLSDAQTPGSPAAAAAAAAAARASSPTSAAAAKPQPPTSVLADSIADRHKAFSLDLDLSAGLDLASAPGADFKLPTIKLAQYAAAGATPVEFLAIVDNRFGGGNPTAFALKTTFQFALPLAGYATAKDRPEEQEDKIKQFLFDAYNEYLFNVHDATPHFKVVWEGFGMNDLYVSQLIPQDVAFAALSFTFVLIYMGFMTKSWFLAFSGMFQILCAFFPAYLVYRLVLQQKSVTVFSALSLFLLLAIGADDIFVSIDTWNETKAYGKYSLLHRLSFSWRRSAEAMLVTSLTTMASFLANATSAFPAVSTFGLLAATLILINYILVVTFFPAVLTTYATIIEPRFSFCCGFSAWCSRHCPPRCCADHDDVPPENELWTVNEFDSEQQEGLWTSTLSASCDEQQETSSAPSSSSSDSSTALSARIFRVEHGEVAEHDGDGDEDEHHNSVIVECFEGPFASGIYKLRFTIILGFIALFIFSAIMASRLGADPDPPQFLPKGNPYQDFVPELVARFARGPSVYSVRQRMVHGFHPPAPIDRKGTESTDPQDYGNPRWSPQFNLPVAFECIAHILESSEPRDDALTTGGPPAFTVDSFVLPLKNWILSTYGASEYAAATGAGANDTLFRDLAVEFLTLDDNLNTYSKYIYATISGPAPEVRFVYSELRLTTSQYTDFEEGIKLWDRWEAHFNALQSTAPACAGVSTESAGFQYSQAAVFWFIQDKLVAEAFTGIALSLTFALIVLVVATKNLYVGLLATFVVFCIVITTLAFMVLLGWKLGVLEAILLVLIPGMAIDFVAHLAQGYMNAPHSSRRKRVRAMLGEVGISVLSGAISTIGASAALLFTTITFFFSFGLTIMFVIGASLFWSLVFFPAILFVIGPQANTGMWTIWLAACWSKVKAARNGSASQRSGHYRLGRKIGAGSFGDIYSGVDSTNGEEIAIKLESTKSRHAQLLYESKLYRILAGGTGIPFVRWFGVEGDYNVMVMDLLGPSLEDVFTFCKRSFSLKTILMIADQMLLRVEYLHCKNFIHRDLKPDNFLLGLGKKGNQVFLIDFGLAKKYRDPRTHFHIPYRENKTLTGTARYASINTHLGIEQSRRDDLEAIGYILMYFNRGALPWQGLRADTKKHKYERISEKKMTTPVELLCKGHPPEFAIFLNYTRSLRFDDRPDYGYLRKLFRDLFLAQGYRYDYVYDWTTQRKATSPSGASSSTASPAAASPGKSAKAGKSKPDAPDAASASPAPPPSSALKSPPSKSAATRLRTGSPAAVSSTNAIASSSFASGTKQ</sequence>
<dbReference type="Gene3D" id="3.90.70.200">
    <property type="entry name" value="Plus-3 domain"/>
    <property type="match status" value="1"/>
</dbReference>
<evidence type="ECO:0000256" key="11">
    <source>
        <dbReference type="SAM" id="Phobius"/>
    </source>
</evidence>
<keyword evidence="5 11" id="KW-1133">Transmembrane helix</keyword>
<proteinExistence type="inferred from homology"/>
<feature type="transmembrane region" description="Helical" evidence="11">
    <location>
        <begin position="1039"/>
        <end position="1061"/>
    </location>
</feature>
<feature type="region of interest" description="Disordered" evidence="10">
    <location>
        <begin position="1"/>
        <end position="126"/>
    </location>
</feature>
<dbReference type="InterPro" id="IPR036128">
    <property type="entry name" value="Plus3-like_sf"/>
</dbReference>
<dbReference type="eggNOG" id="KOG3664">
    <property type="taxonomic scope" value="Eukaryota"/>
</dbReference>
<dbReference type="PROSITE" id="PS00108">
    <property type="entry name" value="PROTEIN_KINASE_ST"/>
    <property type="match status" value="1"/>
</dbReference>
<feature type="compositionally biased region" description="Low complexity" evidence="10">
    <location>
        <begin position="1771"/>
        <end position="1795"/>
    </location>
</feature>
<dbReference type="SMART" id="SM00220">
    <property type="entry name" value="S_TKc"/>
    <property type="match status" value="1"/>
</dbReference>
<feature type="binding site" evidence="9">
    <location>
        <position position="1513"/>
    </location>
    <ligand>
        <name>ATP</name>
        <dbReference type="ChEBI" id="CHEBI:30616"/>
    </ligand>
</feature>
<feature type="domain" description="Protein kinase" evidence="12">
    <location>
        <begin position="1484"/>
        <end position="1753"/>
    </location>
</feature>
<dbReference type="SMART" id="SM00719">
    <property type="entry name" value="Plus3"/>
    <property type="match status" value="1"/>
</dbReference>
<gene>
    <name evidence="15" type="ORF">AMSG_05528</name>
</gene>